<dbReference type="InterPro" id="IPR000594">
    <property type="entry name" value="ThiF_NAD_FAD-bd"/>
</dbReference>
<dbReference type="EMBL" id="MSCT01000002">
    <property type="protein sequence ID" value="OLF56506.1"/>
    <property type="molecule type" value="Genomic_DNA"/>
</dbReference>
<dbReference type="InterPro" id="IPR045886">
    <property type="entry name" value="ThiF/MoeB/HesA"/>
</dbReference>
<accession>A0A1Q8EXH9</accession>
<dbReference type="PANTHER" id="PTHR10953:SF102">
    <property type="entry name" value="ADENYLYLTRANSFERASE AND SULFURTRANSFERASE MOCS3"/>
    <property type="match status" value="1"/>
</dbReference>
<dbReference type="InterPro" id="IPR035985">
    <property type="entry name" value="Ubiquitin-activating_enz"/>
</dbReference>
<dbReference type="SUPFAM" id="SSF69572">
    <property type="entry name" value="Activating enzymes of the ubiquitin-like proteins"/>
    <property type="match status" value="1"/>
</dbReference>
<sequence>MEELLSQGREKIVDGIAYSDDQPLAILVPSVIFGTDRSGANYVSGPACVIKIEALTHESLWSALVQSGSLIFGQAEEIRQVKERLQAGRTSRTSSYLLGRIKNCHDFLSAAERLEALKVLIVGCGGIGSMTALNLAGAGVRHITLIDGDRIEKSNLNRQFFWEDADVGKLKADQLKQVIGNRFADVDCIIANEFLSEDEITERSRDHDVTIITADEPLGLGQSAMNGALHTADRLVISSGYFHQYLSIEAGNASTSYNSATEDIQWRRSPGFIGPSFGPSNTELAGLIASFTVNYVVDKGHGLNWQEGFKDVWDSRVFPRKSLRE</sequence>
<dbReference type="Proteomes" id="UP000185578">
    <property type="component" value="Unassembled WGS sequence"/>
</dbReference>
<dbReference type="Pfam" id="PF00899">
    <property type="entry name" value="ThiF"/>
    <property type="match status" value="1"/>
</dbReference>
<organism evidence="2 3">
    <name type="scientific">Pseudomonas chlororaphis</name>
    <dbReference type="NCBI Taxonomy" id="587753"/>
    <lineage>
        <taxon>Bacteria</taxon>
        <taxon>Pseudomonadati</taxon>
        <taxon>Pseudomonadota</taxon>
        <taxon>Gammaproteobacteria</taxon>
        <taxon>Pseudomonadales</taxon>
        <taxon>Pseudomonadaceae</taxon>
        <taxon>Pseudomonas</taxon>
    </lineage>
</organism>
<dbReference type="RefSeq" id="WP_075117318.1">
    <property type="nucleotide sequence ID" value="NZ_MSCT01000002.1"/>
</dbReference>
<dbReference type="Gene3D" id="3.40.50.720">
    <property type="entry name" value="NAD(P)-binding Rossmann-like Domain"/>
    <property type="match status" value="1"/>
</dbReference>
<dbReference type="GO" id="GO:0016779">
    <property type="term" value="F:nucleotidyltransferase activity"/>
    <property type="evidence" value="ECO:0007669"/>
    <property type="project" value="TreeGrafter"/>
</dbReference>
<dbReference type="AlphaFoldDB" id="A0A1Q8EXH9"/>
<evidence type="ECO:0000313" key="2">
    <source>
        <dbReference type="EMBL" id="OLF56506.1"/>
    </source>
</evidence>
<dbReference type="GO" id="GO:0004792">
    <property type="term" value="F:thiosulfate-cyanide sulfurtransferase activity"/>
    <property type="evidence" value="ECO:0007669"/>
    <property type="project" value="TreeGrafter"/>
</dbReference>
<feature type="domain" description="THIF-type NAD/FAD binding fold" evidence="1">
    <location>
        <begin position="111"/>
        <end position="216"/>
    </location>
</feature>
<dbReference type="GO" id="GO:0008641">
    <property type="term" value="F:ubiquitin-like modifier activating enzyme activity"/>
    <property type="evidence" value="ECO:0007669"/>
    <property type="project" value="InterPro"/>
</dbReference>
<proteinExistence type="predicted"/>
<evidence type="ECO:0000259" key="1">
    <source>
        <dbReference type="Pfam" id="PF00899"/>
    </source>
</evidence>
<gene>
    <name evidence="2" type="ORF">BTN82_00970</name>
</gene>
<comment type="caution">
    <text evidence="2">The sequence shown here is derived from an EMBL/GenBank/DDBJ whole genome shotgun (WGS) entry which is preliminary data.</text>
</comment>
<reference evidence="2 3" key="1">
    <citation type="submission" date="2016-12" db="EMBL/GenBank/DDBJ databases">
        <authorList>
            <person name="Song W.-J."/>
            <person name="Kurnit D.M."/>
        </authorList>
    </citation>
    <scope>NUCLEOTIDE SEQUENCE [LARGE SCALE GENOMIC DNA]</scope>
    <source>
        <strain evidence="2 3">PCL1601</strain>
    </source>
</reference>
<dbReference type="OrthoDB" id="9804286at2"/>
<protein>
    <recommendedName>
        <fullName evidence="1">THIF-type NAD/FAD binding fold domain-containing protein</fullName>
    </recommendedName>
</protein>
<name>A0A1Q8EXH9_9PSED</name>
<dbReference type="GO" id="GO:0005737">
    <property type="term" value="C:cytoplasm"/>
    <property type="evidence" value="ECO:0007669"/>
    <property type="project" value="TreeGrafter"/>
</dbReference>
<dbReference type="PANTHER" id="PTHR10953">
    <property type="entry name" value="UBIQUITIN-ACTIVATING ENZYME E1"/>
    <property type="match status" value="1"/>
</dbReference>
<evidence type="ECO:0000313" key="3">
    <source>
        <dbReference type="Proteomes" id="UP000185578"/>
    </source>
</evidence>